<evidence type="ECO:0000313" key="4">
    <source>
        <dbReference type="EMBL" id="HIR93668.1"/>
    </source>
</evidence>
<dbReference type="Proteomes" id="UP000886841">
    <property type="component" value="Unassembled WGS sequence"/>
</dbReference>
<evidence type="ECO:0000256" key="3">
    <source>
        <dbReference type="ARBA" id="ARBA00022629"/>
    </source>
</evidence>
<dbReference type="SUPFAM" id="SSF53067">
    <property type="entry name" value="Actin-like ATPase domain"/>
    <property type="match status" value="2"/>
</dbReference>
<dbReference type="InterPro" id="IPR043129">
    <property type="entry name" value="ATPase_NBD"/>
</dbReference>
<dbReference type="Gene3D" id="1.10.10.10">
    <property type="entry name" value="Winged helix-like DNA-binding domain superfamily/Winged helix DNA-binding domain"/>
    <property type="match status" value="1"/>
</dbReference>
<name>A0A9D1EKP9_9FIRM</name>
<protein>
    <submittedName>
        <fullName evidence="4">ROK family protein</fullName>
    </submittedName>
</protein>
<dbReference type="Gene3D" id="3.30.420.40">
    <property type="match status" value="2"/>
</dbReference>
<dbReference type="AlphaFoldDB" id="A0A9D1EKP9"/>
<reference evidence="4" key="1">
    <citation type="submission" date="2020-10" db="EMBL/GenBank/DDBJ databases">
        <authorList>
            <person name="Gilroy R."/>
        </authorList>
    </citation>
    <scope>NUCLEOTIDE SEQUENCE</scope>
    <source>
        <strain evidence="4">ChiSxjej1B13-7041</strain>
    </source>
</reference>
<dbReference type="GO" id="GO:0042732">
    <property type="term" value="P:D-xylose metabolic process"/>
    <property type="evidence" value="ECO:0007669"/>
    <property type="project" value="UniProtKB-KW"/>
</dbReference>
<dbReference type="InterPro" id="IPR036390">
    <property type="entry name" value="WH_DNA-bd_sf"/>
</dbReference>
<evidence type="ECO:0000313" key="5">
    <source>
        <dbReference type="Proteomes" id="UP000886841"/>
    </source>
</evidence>
<comment type="similarity">
    <text evidence="2">Belongs to the ROK (NagC/XylR) family.</text>
</comment>
<comment type="function">
    <text evidence="1">Transcriptional repressor of xylose-utilizing enzymes.</text>
</comment>
<evidence type="ECO:0000256" key="2">
    <source>
        <dbReference type="ARBA" id="ARBA00006479"/>
    </source>
</evidence>
<comment type="caution">
    <text evidence="4">The sequence shown here is derived from an EMBL/GenBank/DDBJ whole genome shotgun (WGS) entry which is preliminary data.</text>
</comment>
<accession>A0A9D1EKP9</accession>
<sequence length="376" mass="42976">MSGSFTVSTVKENNKKTILQYLYKQKKATPLMIHKETGLSRPTIAQILKELLQEDVLRINGLADSTGGRKANLYEYYALKKVAIGVEIVADHFELVAVDLCGGLLKYEKRWLNFSMEDSYLDQACRSIRQFIDSLELDKERILGVGIAIQALISSDGSRIIYGKILDCDGLDIREFSKRISYPCRFNHDAESVANVELWNDPSLINAIYFNVRDDVSGAMIIDRKYFQDGPYKSGIFEHMTIVPNGRPCYCGKKGCVNAYCSLRGLLKNQEDIQSFFRKLRGGSQTCQKRWMKYLKYWAVAIDNLHMTINSHIILGGLLSRYLTEEDIAYLHQLVREVSAFPVEERFIEVSRYGDFPACIGAALPYVQEYLREQME</sequence>
<dbReference type="EMBL" id="DVHU01000085">
    <property type="protein sequence ID" value="HIR93668.1"/>
    <property type="molecule type" value="Genomic_DNA"/>
</dbReference>
<keyword evidence="3" id="KW-0859">Xylose metabolism</keyword>
<dbReference type="PANTHER" id="PTHR18964:SF110">
    <property type="entry name" value="TRANSCRIPTIONAL REGULATOR, XYLR-RELATED"/>
    <property type="match status" value="1"/>
</dbReference>
<dbReference type="InterPro" id="IPR000600">
    <property type="entry name" value="ROK"/>
</dbReference>
<keyword evidence="3" id="KW-0119">Carbohydrate metabolism</keyword>
<evidence type="ECO:0000256" key="1">
    <source>
        <dbReference type="ARBA" id="ARBA00002486"/>
    </source>
</evidence>
<dbReference type="PANTHER" id="PTHR18964">
    <property type="entry name" value="ROK (REPRESSOR, ORF, KINASE) FAMILY"/>
    <property type="match status" value="1"/>
</dbReference>
<organism evidence="4 5">
    <name type="scientific">Candidatus Egerieimonas intestinavium</name>
    <dbReference type="NCBI Taxonomy" id="2840777"/>
    <lineage>
        <taxon>Bacteria</taxon>
        <taxon>Bacillati</taxon>
        <taxon>Bacillota</taxon>
        <taxon>Clostridia</taxon>
        <taxon>Lachnospirales</taxon>
        <taxon>Lachnospiraceae</taxon>
        <taxon>Lachnospiraceae incertae sedis</taxon>
        <taxon>Candidatus Egerieimonas</taxon>
    </lineage>
</organism>
<dbReference type="InterPro" id="IPR036388">
    <property type="entry name" value="WH-like_DNA-bd_sf"/>
</dbReference>
<reference evidence="4" key="2">
    <citation type="journal article" date="2021" name="PeerJ">
        <title>Extensive microbial diversity within the chicken gut microbiome revealed by metagenomics and culture.</title>
        <authorList>
            <person name="Gilroy R."/>
            <person name="Ravi A."/>
            <person name="Getino M."/>
            <person name="Pursley I."/>
            <person name="Horton D.L."/>
            <person name="Alikhan N.F."/>
            <person name="Baker D."/>
            <person name="Gharbi K."/>
            <person name="Hall N."/>
            <person name="Watson M."/>
            <person name="Adriaenssens E.M."/>
            <person name="Foster-Nyarko E."/>
            <person name="Jarju S."/>
            <person name="Secka A."/>
            <person name="Antonio M."/>
            <person name="Oren A."/>
            <person name="Chaudhuri R.R."/>
            <person name="La Ragione R."/>
            <person name="Hildebrand F."/>
            <person name="Pallen M.J."/>
        </authorList>
    </citation>
    <scope>NUCLEOTIDE SEQUENCE</scope>
    <source>
        <strain evidence="4">ChiSxjej1B13-7041</strain>
    </source>
</reference>
<dbReference type="SUPFAM" id="SSF46785">
    <property type="entry name" value="Winged helix' DNA-binding domain"/>
    <property type="match status" value="1"/>
</dbReference>
<proteinExistence type="inferred from homology"/>
<gene>
    <name evidence="4" type="ORF">IAB98_09650</name>
</gene>
<dbReference type="Pfam" id="PF00480">
    <property type="entry name" value="ROK"/>
    <property type="match status" value="1"/>
</dbReference>